<dbReference type="SUPFAM" id="SSF51735">
    <property type="entry name" value="NAD(P)-binding Rossmann-fold domains"/>
    <property type="match status" value="1"/>
</dbReference>
<dbReference type="InterPro" id="IPR020904">
    <property type="entry name" value="Sc_DH/Rdtase_CS"/>
</dbReference>
<keyword evidence="4" id="KW-1185">Reference proteome</keyword>
<feature type="region of interest" description="Disordered" evidence="1">
    <location>
        <begin position="619"/>
        <end position="651"/>
    </location>
</feature>
<name>A0AAW1QWM4_9CHLO</name>
<accession>A0AAW1QWM4</accession>
<reference evidence="3 4" key="1">
    <citation type="journal article" date="2024" name="Nat. Commun.">
        <title>Phylogenomics reveals the evolutionary origins of lichenization in chlorophyte algae.</title>
        <authorList>
            <person name="Puginier C."/>
            <person name="Libourel C."/>
            <person name="Otte J."/>
            <person name="Skaloud P."/>
            <person name="Haon M."/>
            <person name="Grisel S."/>
            <person name="Petersen M."/>
            <person name="Berrin J.G."/>
            <person name="Delaux P.M."/>
            <person name="Dal Grande F."/>
            <person name="Keller J."/>
        </authorList>
    </citation>
    <scope>NUCLEOTIDE SEQUENCE [LARGE SCALE GENOMIC DNA]</scope>
    <source>
        <strain evidence="3 4">SAG 245.80</strain>
    </source>
</reference>
<feature type="region of interest" description="Disordered" evidence="1">
    <location>
        <begin position="529"/>
        <end position="549"/>
    </location>
</feature>
<dbReference type="Pfam" id="PF01136">
    <property type="entry name" value="Peptidase_U32"/>
    <property type="match status" value="2"/>
</dbReference>
<dbReference type="PANTHER" id="PTHR30217:SF10">
    <property type="entry name" value="23S RRNA 5-HYDROXYCYTIDINE C2501 SYNTHASE"/>
    <property type="match status" value="1"/>
</dbReference>
<dbReference type="InterPro" id="IPR051454">
    <property type="entry name" value="RNA/ubiquinone_mod_enzymes"/>
</dbReference>
<comment type="caution">
    <text evidence="3">The sequence shown here is derived from an EMBL/GenBank/DDBJ whole genome shotgun (WGS) entry which is preliminary data.</text>
</comment>
<protein>
    <recommendedName>
        <fullName evidence="2">Peptidase U32 collagenase domain-containing protein</fullName>
    </recommendedName>
</protein>
<evidence type="ECO:0000313" key="4">
    <source>
        <dbReference type="Proteomes" id="UP001445335"/>
    </source>
</evidence>
<dbReference type="FunFam" id="3.40.50.720:FF:000084">
    <property type="entry name" value="Short-chain dehydrogenase reductase"/>
    <property type="match status" value="1"/>
</dbReference>
<feature type="compositionally biased region" description="Low complexity" evidence="1">
    <location>
        <begin position="619"/>
        <end position="650"/>
    </location>
</feature>
<feature type="compositionally biased region" description="Low complexity" evidence="1">
    <location>
        <begin position="586"/>
        <end position="597"/>
    </location>
</feature>
<feature type="domain" description="Peptidase U32 collagenase" evidence="2">
    <location>
        <begin position="383"/>
        <end position="504"/>
    </location>
</feature>
<dbReference type="AlphaFoldDB" id="A0AAW1QWM4"/>
<dbReference type="GO" id="GO:0003858">
    <property type="term" value="F:3-hydroxybutyrate dehydrogenase activity"/>
    <property type="evidence" value="ECO:0007669"/>
    <property type="project" value="InterPro"/>
</dbReference>
<dbReference type="InterPro" id="IPR011294">
    <property type="entry name" value="3-OHbutyrate_DH"/>
</dbReference>
<dbReference type="InterPro" id="IPR020988">
    <property type="entry name" value="Pept_U32_collagenase"/>
</dbReference>
<evidence type="ECO:0000313" key="3">
    <source>
        <dbReference type="EMBL" id="KAK9825658.1"/>
    </source>
</evidence>
<proteinExistence type="predicted"/>
<dbReference type="Proteomes" id="UP001445335">
    <property type="component" value="Unassembled WGS sequence"/>
</dbReference>
<dbReference type="InterPro" id="IPR001539">
    <property type="entry name" value="Peptidase_U32"/>
</dbReference>
<dbReference type="PRINTS" id="PR00080">
    <property type="entry name" value="SDRFAMILY"/>
</dbReference>
<dbReference type="PROSITE" id="PS00061">
    <property type="entry name" value="ADH_SHORT"/>
    <property type="match status" value="1"/>
</dbReference>
<dbReference type="Pfam" id="PF13561">
    <property type="entry name" value="adh_short_C2"/>
    <property type="match status" value="1"/>
</dbReference>
<gene>
    <name evidence="3" type="ORF">WJX81_006317</name>
</gene>
<dbReference type="InterPro" id="IPR002347">
    <property type="entry name" value="SDR_fam"/>
</dbReference>
<dbReference type="EMBL" id="JALJOU010000072">
    <property type="protein sequence ID" value="KAK9825658.1"/>
    <property type="molecule type" value="Genomic_DNA"/>
</dbReference>
<sequence>MRAAVENGADAVYFGLAGGFNARARAANFEDRELGEVMAYLRERGVKGFVALNVLVFDEELAEVEARVRLIAAAGADAVIVQDLAVVGLARRVAPGLPVHGSTQMSVTSADGAEFARAAGAERIVVGRELSVTEISQVRGGTSAEIEAFVHGALCVSYSGQCFSSEAWGGRSANRGQCAQACRLPYGLVVDGQLRDLGDIKYLLSPQDLLAVEQVPALLRAGVACLKIEGRLKGPEYVALTTRVYRDAVDAAGPAAAAPDQAPVLSNQRLAELQQVFARGQDAEHSGLTPGFLEGPRHQRLVRGRAPRHRGVFAGWVTRTAGRRIWVGLAATLKRGDGVVFDAGAPGEAEQGGGTACASAREVQLMFGPGCVDATRVAPGSLVWRSSDPALEARLRSTYEGLAAAAARRLPVDVAVAGRIGQALTVEVRGDNGCAACGESAALLAGADRRPLDAAAVAGAVGGLGGSTLSLRCLDLSALDLGAGLFIPLGEIKAARRAAVARFCASLQRHAAAEGLAREPVLPALLAAVRGDPDPNPSPPGGSKTPDMGFAWKPALPALLAAAQGGPAGGIHTLDNTRQEPASGKAPGLGSDAGDSAAEGAAVGIHPVEGAGRGAPAEYAAGGSAGGSTAAGRGAAPRAGPGSEGGAPPRAVRDQPLLRVLCRSKAQADAACKLPWLSEIVLDFLEVHGLREAVAAARVAGKRVVAACPRVLKPGEDSLARFYLRLGADALLVRSAGLLYRLSRARGAGAEMESNGTHMPDLEGDFSLNAANAVAAGALLGAGLSRLAPTHDLSGVQLVGLARSLGRRATMLEAIVHHHLPIFHTEHCVFARFLSDGNDFHDCGRPCERASVHLRDAAGADHLVLADEGCRNTVFNAAAQSGLWHLADLRAAGYGAFRVELAAETGGDVAPLLEAYRAMLANPNSSTGGMSPGAAWHWLASRPGGVTSGNMLKGRVALITGSTQGIGLGMLRGLAQAGADVVMHGLAKPEELQAKVTAVEDEFGVKVGHSDANVMKPAEIREMIRSVQRDFGRLDILVNNVGIQHVAPVHEFPDDKWDAIIAVCLSSAFHTTKAALPAMLASGWGRIINTGSMHALVASPYKSAYNAAKHGIAGLTKTVALETAREEQVTCNAICPGYVLTDLVRNQLEDTSRARGIPVDKVISDVLLADQPTKRFVRVEEIAALVRHLCSDDAASITGACLSIDGGWTAR</sequence>
<organism evidence="3 4">
    <name type="scientific">Elliptochloris bilobata</name>
    <dbReference type="NCBI Taxonomy" id="381761"/>
    <lineage>
        <taxon>Eukaryota</taxon>
        <taxon>Viridiplantae</taxon>
        <taxon>Chlorophyta</taxon>
        <taxon>core chlorophytes</taxon>
        <taxon>Trebouxiophyceae</taxon>
        <taxon>Trebouxiophyceae incertae sedis</taxon>
        <taxon>Elliptochloris clade</taxon>
        <taxon>Elliptochloris</taxon>
    </lineage>
</organism>
<dbReference type="PANTHER" id="PTHR30217">
    <property type="entry name" value="PEPTIDASE U32 FAMILY"/>
    <property type="match status" value="1"/>
</dbReference>
<evidence type="ECO:0000259" key="2">
    <source>
        <dbReference type="Pfam" id="PF12392"/>
    </source>
</evidence>
<dbReference type="PRINTS" id="PR00081">
    <property type="entry name" value="GDHRDH"/>
</dbReference>
<dbReference type="NCBIfam" id="NF009093">
    <property type="entry name" value="PRK12429.1"/>
    <property type="match status" value="1"/>
</dbReference>
<dbReference type="Gene3D" id="3.40.50.720">
    <property type="entry name" value="NAD(P)-binding Rossmann-like Domain"/>
    <property type="match status" value="1"/>
</dbReference>
<dbReference type="InterPro" id="IPR036291">
    <property type="entry name" value="NAD(P)-bd_dom_sf"/>
</dbReference>
<feature type="region of interest" description="Disordered" evidence="1">
    <location>
        <begin position="567"/>
        <end position="597"/>
    </location>
</feature>
<dbReference type="Pfam" id="PF12392">
    <property type="entry name" value="DUF3656"/>
    <property type="match status" value="1"/>
</dbReference>
<dbReference type="NCBIfam" id="TIGR01963">
    <property type="entry name" value="PHB_DH"/>
    <property type="match status" value="1"/>
</dbReference>
<evidence type="ECO:0000256" key="1">
    <source>
        <dbReference type="SAM" id="MobiDB-lite"/>
    </source>
</evidence>